<dbReference type="Gene3D" id="2.60.40.1470">
    <property type="entry name" value="ApaG domain"/>
    <property type="match status" value="1"/>
</dbReference>
<dbReference type="SUPFAM" id="SSF110069">
    <property type="entry name" value="ApaG-like"/>
    <property type="match status" value="1"/>
</dbReference>
<evidence type="ECO:0000256" key="2">
    <source>
        <dbReference type="HAMAP-Rule" id="MF_00791"/>
    </source>
</evidence>
<dbReference type="Proteomes" id="UP000664800">
    <property type="component" value="Unassembled WGS sequence"/>
</dbReference>
<dbReference type="NCBIfam" id="NF003967">
    <property type="entry name" value="PRK05461.1"/>
    <property type="match status" value="1"/>
</dbReference>
<feature type="domain" description="ApaG" evidence="3">
    <location>
        <begin position="1"/>
        <end position="124"/>
    </location>
</feature>
<dbReference type="InterPro" id="IPR007474">
    <property type="entry name" value="ApaG_domain"/>
</dbReference>
<dbReference type="HAMAP" id="MF_00791">
    <property type="entry name" value="ApaG"/>
    <property type="match status" value="1"/>
</dbReference>
<name>A0A8I1SYB9_THIA3</name>
<protein>
    <recommendedName>
        <fullName evidence="1 2">Protein ApaG</fullName>
    </recommendedName>
</protein>
<evidence type="ECO:0000313" key="5">
    <source>
        <dbReference type="Proteomes" id="UP000664800"/>
    </source>
</evidence>
<dbReference type="EMBL" id="JAFKMR010000028">
    <property type="protein sequence ID" value="MBN8745341.1"/>
    <property type="molecule type" value="Genomic_DNA"/>
</dbReference>
<sequence length="124" mass="13781">MSTYQFSVSVIPQYLPEQSDAEQGVYAYSYTVTVINTGRVAAQLISRHWIITDGAGKVEEVRGLGVVGQQPFLKPGEAFEYTSWSQLSTPMGSMRGSYFCVAEDGERFEAHIPEFALVQPRSLH</sequence>
<accession>A0A8I1SYB9</accession>
<proteinExistence type="inferred from homology"/>
<evidence type="ECO:0000313" key="4">
    <source>
        <dbReference type="EMBL" id="MBN8745341.1"/>
    </source>
</evidence>
<gene>
    <name evidence="2 4" type="primary">apaG</name>
    <name evidence="4" type="ORF">J0I24_13710</name>
</gene>
<dbReference type="PROSITE" id="PS51087">
    <property type="entry name" value="APAG"/>
    <property type="match status" value="1"/>
</dbReference>
<dbReference type="Pfam" id="PF04379">
    <property type="entry name" value="DUF525"/>
    <property type="match status" value="1"/>
</dbReference>
<dbReference type="InterPro" id="IPR036767">
    <property type="entry name" value="ApaG_sf"/>
</dbReference>
<dbReference type="AlphaFoldDB" id="A0A8I1SYB9"/>
<organism evidence="4 5">
    <name type="scientific">Thiomonas arsenitoxydans (strain DSM 22701 / CIP 110005 / 3As)</name>
    <dbReference type="NCBI Taxonomy" id="426114"/>
    <lineage>
        <taxon>Bacteria</taxon>
        <taxon>Pseudomonadati</taxon>
        <taxon>Pseudomonadota</taxon>
        <taxon>Betaproteobacteria</taxon>
        <taxon>Burkholderiales</taxon>
        <taxon>Thiomonas</taxon>
    </lineage>
</organism>
<dbReference type="PANTHER" id="PTHR14289:SF16">
    <property type="entry name" value="POLYMERASE DELTA-INTERACTING PROTEIN 2"/>
    <property type="match status" value="1"/>
</dbReference>
<dbReference type="GO" id="GO:0070987">
    <property type="term" value="P:error-free translesion synthesis"/>
    <property type="evidence" value="ECO:0007669"/>
    <property type="project" value="TreeGrafter"/>
</dbReference>
<dbReference type="RefSeq" id="WP_013124528.1">
    <property type="nucleotide sequence ID" value="NZ_DAIPFP010000025.1"/>
</dbReference>
<evidence type="ECO:0000256" key="1">
    <source>
        <dbReference type="ARBA" id="ARBA00017693"/>
    </source>
</evidence>
<dbReference type="PANTHER" id="PTHR14289">
    <property type="entry name" value="F-BOX ONLY PROTEIN 3"/>
    <property type="match status" value="1"/>
</dbReference>
<comment type="caution">
    <text evidence="4">The sequence shown here is derived from an EMBL/GenBank/DDBJ whole genome shotgun (WGS) entry which is preliminary data.</text>
</comment>
<evidence type="ECO:0000259" key="3">
    <source>
        <dbReference type="PROSITE" id="PS51087"/>
    </source>
</evidence>
<dbReference type="InterPro" id="IPR023065">
    <property type="entry name" value="Uncharacterised_ApaG"/>
</dbReference>
<reference evidence="4" key="1">
    <citation type="submission" date="2021-02" db="EMBL/GenBank/DDBJ databases">
        <title>Thiocyanate and organic carbon inputs drive convergent selection for specific autotrophic Afipia and Thiobacillus strains within complex microbiomes.</title>
        <authorList>
            <person name="Huddy R.J."/>
            <person name="Sachdeva R."/>
            <person name="Kadzinga F."/>
            <person name="Kantor R.S."/>
            <person name="Harrison S.T.L."/>
            <person name="Banfield J.F."/>
        </authorList>
    </citation>
    <scope>NUCLEOTIDE SEQUENCE</scope>
    <source>
        <strain evidence="4">SCN18_13_7_16_R3_B_64_19</strain>
    </source>
</reference>